<sequence>MELADDDENLSSDGIARLIPIDCCCDMKLIPPVSDESESVAPASGCSSKVKVENILDKSISIDADNLITPLEPVRLSPIVRHKEPKHVLQSVLRMSSDNETIYDSNSLLIKKVTFPTSIDELISYKEPDYIYPFVILEQVSPQEIVAIYESSCLKNNTIEVKNIKTQLSEIKRNNDRSADFKLNNLNMTYEVLETLEDIFKVANFKTISIVDCVLTAGTIAVLFDMLEYYECMAQLVLSTDLEQLDAWKLFCNTISKTVHLESITLKSMNVSDINMKNLMNAINSNCSIKSICFDNCTLIKLPNFTLIEYLESNYSVNELRLPHAGLYTREADIIGRLLRNNYNIQILDVSNNLIGDRGLEHLARGLCQQNLANQGISVLILFNNQMTEKSGKTINAIITSCKNLRTLNVGFNNLTDTVISDISDSLKGTTSLEGLGLQATVLTCKGASALAEAIKCNTSLKQLNLKGNKAIYIEGLEKLSQALISSKIMKVELDETNRSCTDTEGYTEVVKKIKEICTINKSLLEQSTEEDLSQESFARSIFRKVSLNCEPYYNTSQNLPQPLPTSQSQLSPLSSCFSTPSRSRFSVSKVIDTVSKPVPVANSRFKVVAVSNVDLRDYSVSKISIVEEEFDDDDDEDVDNNGPFQNVRGSVSSIDSMESLTTSAIDTISDSSTPACESE</sequence>
<accession>A0AAW1NIK0</accession>
<proteinExistence type="inferred from homology"/>
<dbReference type="Proteomes" id="UP001458880">
    <property type="component" value="Unassembled WGS sequence"/>
</dbReference>
<keyword evidence="2" id="KW-0677">Repeat</keyword>
<dbReference type="InterPro" id="IPR001611">
    <property type="entry name" value="Leu-rich_rpt"/>
</dbReference>
<dbReference type="InterPro" id="IPR032675">
    <property type="entry name" value="LRR_dom_sf"/>
</dbReference>
<dbReference type="PANTHER" id="PTHR24112:SF9">
    <property type="entry name" value="PROTEIN PHOSPHATASE 1 REGULATORY SUBUNIT 37"/>
    <property type="match status" value="1"/>
</dbReference>
<keyword evidence="6" id="KW-1185">Reference proteome</keyword>
<comment type="caution">
    <text evidence="5">The sequence shown here is derived from an EMBL/GenBank/DDBJ whole genome shotgun (WGS) entry which is preliminary data.</text>
</comment>
<dbReference type="EMBL" id="JASPKY010000003">
    <property type="protein sequence ID" value="KAK9758636.1"/>
    <property type="molecule type" value="Genomic_DNA"/>
</dbReference>
<protein>
    <submittedName>
        <fullName evidence="5">Leucine rich repeat</fullName>
    </submittedName>
</protein>
<dbReference type="Pfam" id="PF13516">
    <property type="entry name" value="LRR_6"/>
    <property type="match status" value="3"/>
</dbReference>
<evidence type="ECO:0000256" key="3">
    <source>
        <dbReference type="ARBA" id="ARBA00038315"/>
    </source>
</evidence>
<reference evidence="5 6" key="1">
    <citation type="journal article" date="2024" name="BMC Genomics">
        <title>De novo assembly and annotation of Popillia japonica's genome with initial clues to its potential as an invasive pest.</title>
        <authorList>
            <person name="Cucini C."/>
            <person name="Boschi S."/>
            <person name="Funari R."/>
            <person name="Cardaioli E."/>
            <person name="Iannotti N."/>
            <person name="Marturano G."/>
            <person name="Paoli F."/>
            <person name="Bruttini M."/>
            <person name="Carapelli A."/>
            <person name="Frati F."/>
            <person name="Nardi F."/>
        </authorList>
    </citation>
    <scope>NUCLEOTIDE SEQUENCE [LARGE SCALE GENOMIC DNA]</scope>
    <source>
        <strain evidence="5">DMR45628</strain>
    </source>
</reference>
<evidence type="ECO:0000256" key="4">
    <source>
        <dbReference type="SAM" id="MobiDB-lite"/>
    </source>
</evidence>
<gene>
    <name evidence="5" type="ORF">QE152_g529</name>
</gene>
<comment type="similarity">
    <text evidence="3">Belongs to the PPP1R37 family.</text>
</comment>
<dbReference type="AlphaFoldDB" id="A0AAW1NIK0"/>
<evidence type="ECO:0000256" key="1">
    <source>
        <dbReference type="ARBA" id="ARBA00022614"/>
    </source>
</evidence>
<feature type="compositionally biased region" description="Polar residues" evidence="4">
    <location>
        <begin position="643"/>
        <end position="656"/>
    </location>
</feature>
<dbReference type="SMART" id="SM00368">
    <property type="entry name" value="LRR_RI"/>
    <property type="match status" value="5"/>
</dbReference>
<keyword evidence="1" id="KW-0433">Leucine-rich repeat</keyword>
<organism evidence="5 6">
    <name type="scientific">Popillia japonica</name>
    <name type="common">Japanese beetle</name>
    <dbReference type="NCBI Taxonomy" id="7064"/>
    <lineage>
        <taxon>Eukaryota</taxon>
        <taxon>Metazoa</taxon>
        <taxon>Ecdysozoa</taxon>
        <taxon>Arthropoda</taxon>
        <taxon>Hexapoda</taxon>
        <taxon>Insecta</taxon>
        <taxon>Pterygota</taxon>
        <taxon>Neoptera</taxon>
        <taxon>Endopterygota</taxon>
        <taxon>Coleoptera</taxon>
        <taxon>Polyphaga</taxon>
        <taxon>Scarabaeiformia</taxon>
        <taxon>Scarabaeidae</taxon>
        <taxon>Rutelinae</taxon>
        <taxon>Popillia</taxon>
    </lineage>
</organism>
<dbReference type="SUPFAM" id="SSF52047">
    <property type="entry name" value="RNI-like"/>
    <property type="match status" value="1"/>
</dbReference>
<dbReference type="PANTHER" id="PTHR24112">
    <property type="entry name" value="LEUCINE-RICH REPEAT, ISOFORM F-RELATED"/>
    <property type="match status" value="1"/>
</dbReference>
<evidence type="ECO:0000256" key="2">
    <source>
        <dbReference type="ARBA" id="ARBA00022737"/>
    </source>
</evidence>
<evidence type="ECO:0000313" key="6">
    <source>
        <dbReference type="Proteomes" id="UP001458880"/>
    </source>
</evidence>
<evidence type="ECO:0000313" key="5">
    <source>
        <dbReference type="EMBL" id="KAK9758636.1"/>
    </source>
</evidence>
<dbReference type="InterPro" id="IPR051279">
    <property type="entry name" value="PP1-Reg/Actin-Interact_Protein"/>
</dbReference>
<name>A0AAW1NIK0_POPJA</name>
<dbReference type="Gene3D" id="3.80.10.10">
    <property type="entry name" value="Ribonuclease Inhibitor"/>
    <property type="match status" value="1"/>
</dbReference>
<dbReference type="PROSITE" id="PS51450">
    <property type="entry name" value="LRR"/>
    <property type="match status" value="1"/>
</dbReference>
<feature type="region of interest" description="Disordered" evidence="4">
    <location>
        <begin position="632"/>
        <end position="656"/>
    </location>
</feature>